<feature type="compositionally biased region" description="Polar residues" evidence="1">
    <location>
        <begin position="160"/>
        <end position="176"/>
    </location>
</feature>
<feature type="compositionally biased region" description="Basic and acidic residues" evidence="1">
    <location>
        <begin position="268"/>
        <end position="278"/>
    </location>
</feature>
<evidence type="ECO:0008006" key="3">
    <source>
        <dbReference type="Google" id="ProtNLM"/>
    </source>
</evidence>
<proteinExistence type="predicted"/>
<gene>
    <name evidence="2" type="ORF">ENV52_13955</name>
</gene>
<feature type="region of interest" description="Disordered" evidence="1">
    <location>
        <begin position="160"/>
        <end position="194"/>
    </location>
</feature>
<organism evidence="2">
    <name type="scientific">Desulfobacca acetoxidans</name>
    <dbReference type="NCBI Taxonomy" id="60893"/>
    <lineage>
        <taxon>Bacteria</taxon>
        <taxon>Pseudomonadati</taxon>
        <taxon>Thermodesulfobacteriota</taxon>
        <taxon>Desulfobaccia</taxon>
        <taxon>Desulfobaccales</taxon>
        <taxon>Desulfobaccaceae</taxon>
        <taxon>Desulfobacca</taxon>
    </lineage>
</organism>
<protein>
    <recommendedName>
        <fullName evidence="3">Flagellar protein FlgJ N-terminal domain-containing protein</fullName>
    </recommendedName>
</protein>
<dbReference type="EMBL" id="DTGR01000214">
    <property type="protein sequence ID" value="HHS30791.1"/>
    <property type="molecule type" value="Genomic_DNA"/>
</dbReference>
<accession>A0A7V6DR19</accession>
<reference evidence="2" key="1">
    <citation type="journal article" date="2020" name="mSystems">
        <title>Genome- and Community-Level Interaction Insights into Carbon Utilization and Element Cycling Functions of Hydrothermarchaeota in Hydrothermal Sediment.</title>
        <authorList>
            <person name="Zhou Z."/>
            <person name="Liu Y."/>
            <person name="Xu W."/>
            <person name="Pan J."/>
            <person name="Luo Z.H."/>
            <person name="Li M."/>
        </authorList>
    </citation>
    <scope>NUCLEOTIDE SEQUENCE [LARGE SCALE GENOMIC DNA]</scope>
    <source>
        <strain evidence="2">SpSt-767</strain>
    </source>
</reference>
<dbReference type="AlphaFoldDB" id="A0A7V6DR19"/>
<name>A0A7V6DR19_9BACT</name>
<sequence>MTVMWSKMTPLTAGGSSLPHSKSTADLIVDQSGRFNRLQSAFQKQLKGLAKEFFNTYHTPLVLTDTVRTYEEQAQAHQAKPTLALSADNPHAMHPKGLAVDVDFGQSRKITPEMLARNGLYRPALSKGETWHLEPVSTKQHHRSSSRFLACSLSDNESVNGLSQANSTSGLFQQPESLDPVEQQGTGARGTPKDSIRRLHAAMEIESIFLEQLMGQMRRSMVDTVSASPQKLRGYLSMADQQLARALAAGGGLGLAQKIMENLASLETDPKTENHHEGQPPVPEKTGLPPGDKLV</sequence>
<feature type="region of interest" description="Disordered" evidence="1">
    <location>
        <begin position="1"/>
        <end position="20"/>
    </location>
</feature>
<dbReference type="InterPro" id="IPR009045">
    <property type="entry name" value="Zn_M74/Hedgehog-like"/>
</dbReference>
<feature type="region of interest" description="Disordered" evidence="1">
    <location>
        <begin position="268"/>
        <end position="295"/>
    </location>
</feature>
<evidence type="ECO:0000256" key="1">
    <source>
        <dbReference type="SAM" id="MobiDB-lite"/>
    </source>
</evidence>
<comment type="caution">
    <text evidence="2">The sequence shown here is derived from an EMBL/GenBank/DDBJ whole genome shotgun (WGS) entry which is preliminary data.</text>
</comment>
<evidence type="ECO:0000313" key="2">
    <source>
        <dbReference type="EMBL" id="HHS30791.1"/>
    </source>
</evidence>
<dbReference type="SUPFAM" id="SSF55166">
    <property type="entry name" value="Hedgehog/DD-peptidase"/>
    <property type="match status" value="1"/>
</dbReference>